<keyword evidence="2 4" id="KW-0808">Transferase</keyword>
<comment type="similarity">
    <text evidence="1">Belongs to the P-Pant transferase superfamily. Gsp/Sfp/HetI/AcpT family.</text>
</comment>
<evidence type="ECO:0000256" key="2">
    <source>
        <dbReference type="ARBA" id="ARBA00022679"/>
    </source>
</evidence>
<dbReference type="InterPro" id="IPR037143">
    <property type="entry name" value="4-PPantetheinyl_Trfase_dom_sf"/>
</dbReference>
<dbReference type="Gene3D" id="3.90.470.20">
    <property type="entry name" value="4'-phosphopantetheinyl transferase domain"/>
    <property type="match status" value="1"/>
</dbReference>
<dbReference type="InterPro" id="IPR050559">
    <property type="entry name" value="P-Pant_transferase_sf"/>
</dbReference>
<keyword evidence="5" id="KW-1185">Reference proteome</keyword>
<dbReference type="Proteomes" id="UP001499959">
    <property type="component" value="Unassembled WGS sequence"/>
</dbReference>
<proteinExistence type="inferred from homology"/>
<dbReference type="InterPro" id="IPR008278">
    <property type="entry name" value="4-PPantetheinyl_Trfase_dom"/>
</dbReference>
<dbReference type="SUPFAM" id="SSF56214">
    <property type="entry name" value="4'-phosphopantetheinyl transferase"/>
    <property type="match status" value="2"/>
</dbReference>
<feature type="domain" description="4'-phosphopantetheinyl transferase" evidence="3">
    <location>
        <begin position="101"/>
        <end position="187"/>
    </location>
</feature>
<protein>
    <submittedName>
        <fullName evidence="4">4'-phosphopantetheinyl transferase superfamily protein</fullName>
    </submittedName>
</protein>
<dbReference type="GO" id="GO:0016740">
    <property type="term" value="F:transferase activity"/>
    <property type="evidence" value="ECO:0007669"/>
    <property type="project" value="UniProtKB-KW"/>
</dbReference>
<sequence length="214" mass="23412">MSAPRLAYAGGPDRLKPTANVNSLSLGPLRCAWWPYRRGDDAEARVRGWLGDLWALPPGALSIARDPYGRPYLQAGTHRVDLNWSHSGERLLAVCAEQVKVGADIELLRPRPAALALAQRFFDGEEAAGLAAMADDPARLQTAFTRLWCAKEAVLKAHGRGLAFGLTKLRFVLDEQDLPRLAACDPALGAPDDWGLHAWTSEPGYWATLAYKRS</sequence>
<organism evidence="4 5">
    <name type="scientific">Lysobacter hankyongensis</name>
    <dbReference type="NCBI Taxonomy" id="1176535"/>
    <lineage>
        <taxon>Bacteria</taxon>
        <taxon>Pseudomonadati</taxon>
        <taxon>Pseudomonadota</taxon>
        <taxon>Gammaproteobacteria</taxon>
        <taxon>Lysobacterales</taxon>
        <taxon>Lysobacteraceae</taxon>
        <taxon>Lysobacter</taxon>
    </lineage>
</organism>
<dbReference type="EMBL" id="BAABJE010000005">
    <property type="protein sequence ID" value="GAA4789640.1"/>
    <property type="molecule type" value="Genomic_DNA"/>
</dbReference>
<evidence type="ECO:0000313" key="4">
    <source>
        <dbReference type="EMBL" id="GAA4789640.1"/>
    </source>
</evidence>
<reference evidence="5" key="1">
    <citation type="journal article" date="2019" name="Int. J. Syst. Evol. Microbiol.">
        <title>The Global Catalogue of Microorganisms (GCM) 10K type strain sequencing project: providing services to taxonomists for standard genome sequencing and annotation.</title>
        <authorList>
            <consortium name="The Broad Institute Genomics Platform"/>
            <consortium name="The Broad Institute Genome Sequencing Center for Infectious Disease"/>
            <person name="Wu L."/>
            <person name="Ma J."/>
        </authorList>
    </citation>
    <scope>NUCLEOTIDE SEQUENCE [LARGE SCALE GENOMIC DNA]</scope>
    <source>
        <strain evidence="5">JCM 18204</strain>
    </source>
</reference>
<evidence type="ECO:0000259" key="3">
    <source>
        <dbReference type="Pfam" id="PF01648"/>
    </source>
</evidence>
<evidence type="ECO:0000256" key="1">
    <source>
        <dbReference type="ARBA" id="ARBA00010990"/>
    </source>
</evidence>
<evidence type="ECO:0000313" key="5">
    <source>
        <dbReference type="Proteomes" id="UP001499959"/>
    </source>
</evidence>
<dbReference type="PANTHER" id="PTHR12215:SF10">
    <property type="entry name" value="L-AMINOADIPATE-SEMIALDEHYDE DEHYDROGENASE-PHOSPHOPANTETHEINYL TRANSFERASE"/>
    <property type="match status" value="1"/>
</dbReference>
<dbReference type="Pfam" id="PF01648">
    <property type="entry name" value="ACPS"/>
    <property type="match status" value="1"/>
</dbReference>
<accession>A0ABP9B2E7</accession>
<gene>
    <name evidence="4" type="ORF">GCM10023307_13590</name>
</gene>
<name>A0ABP9B2E7_9GAMM</name>
<dbReference type="PANTHER" id="PTHR12215">
    <property type="entry name" value="PHOSPHOPANTETHEINE TRANSFERASE"/>
    <property type="match status" value="1"/>
</dbReference>
<comment type="caution">
    <text evidence="4">The sequence shown here is derived from an EMBL/GenBank/DDBJ whole genome shotgun (WGS) entry which is preliminary data.</text>
</comment>